<evidence type="ECO:0000313" key="1">
    <source>
        <dbReference type="EMBL" id="KAA9325689.1"/>
    </source>
</evidence>
<protein>
    <submittedName>
        <fullName evidence="1">Uncharacterized protein</fullName>
    </submittedName>
</protein>
<gene>
    <name evidence="1" type="ORF">F0P94_17295</name>
</gene>
<reference evidence="1 2" key="1">
    <citation type="submission" date="2019-09" db="EMBL/GenBank/DDBJ databases">
        <title>Genome sequence of Adhaeribacter sp. M2.</title>
        <authorList>
            <person name="Srinivasan S."/>
        </authorList>
    </citation>
    <scope>NUCLEOTIDE SEQUENCE [LARGE SCALE GENOMIC DNA]</scope>
    <source>
        <strain evidence="1 2">M2</strain>
    </source>
</reference>
<name>A0A5N1IK87_9BACT</name>
<dbReference type="Proteomes" id="UP000326570">
    <property type="component" value="Unassembled WGS sequence"/>
</dbReference>
<evidence type="ECO:0000313" key="2">
    <source>
        <dbReference type="Proteomes" id="UP000326570"/>
    </source>
</evidence>
<proteinExistence type="predicted"/>
<dbReference type="EMBL" id="VTWT01000011">
    <property type="protein sequence ID" value="KAA9325689.1"/>
    <property type="molecule type" value="Genomic_DNA"/>
</dbReference>
<dbReference type="RefSeq" id="WP_150905386.1">
    <property type="nucleotide sequence ID" value="NZ_VTWT01000011.1"/>
</dbReference>
<accession>A0A5N1IK87</accession>
<comment type="caution">
    <text evidence="1">The sequence shown here is derived from an EMBL/GenBank/DDBJ whole genome shotgun (WGS) entry which is preliminary data.</text>
</comment>
<organism evidence="1 2">
    <name type="scientific">Adhaeribacter soli</name>
    <dbReference type="NCBI Taxonomy" id="2607655"/>
    <lineage>
        <taxon>Bacteria</taxon>
        <taxon>Pseudomonadati</taxon>
        <taxon>Bacteroidota</taxon>
        <taxon>Cytophagia</taxon>
        <taxon>Cytophagales</taxon>
        <taxon>Hymenobacteraceae</taxon>
        <taxon>Adhaeribacter</taxon>
    </lineage>
</organism>
<sequence>MKLFITISLSLLILVQPLSKMLLVLHYQVNRGYIAAVLCENKAKPQLHCEGKCQLKKELKAAATHEAKLPQLLKAQHEILYFHQLPFFPVFQRIFVSFQIPVRTYKAVAYASPDFSIFHPPQV</sequence>
<keyword evidence="2" id="KW-1185">Reference proteome</keyword>
<dbReference type="AlphaFoldDB" id="A0A5N1IK87"/>